<keyword evidence="2" id="KW-1185">Reference proteome</keyword>
<dbReference type="Proteomes" id="UP000306477">
    <property type="component" value="Unassembled WGS sequence"/>
</dbReference>
<dbReference type="RefSeq" id="WP_136380866.1">
    <property type="nucleotide sequence ID" value="NZ_SLUB01000040.1"/>
</dbReference>
<sequence>MKNTQSIKFRNFAITECKGSSRLYEFLSLKITEDDDILELASHAREGQPSPNLLFGAVHYLLLKGKDHPLKEYYPSIVSNPRKVEESFLPFKEFCVQYSDEIIRLLQDKLVQTNEVRRCSYLFPSFQFIYDLVKKPIALIEIGTSAGVQLLWDQYSYSYGANNVYGNMDSALHICAEIRGVKTPHLQDFIPPVAARIGIDLHPIDVRDDDNALWLKALIWPEHHERRELFQKAAECVKVNELHLIEGNGVELLRELAEEIPKEYAICVFHTHVANQMPTDVKTSLLDQVQQIGSEREIFHLYNNIQDRDLHLDYYLDGKEYKHVVAETEGHGRWFTWKL</sequence>
<evidence type="ECO:0000313" key="2">
    <source>
        <dbReference type="Proteomes" id="UP000306477"/>
    </source>
</evidence>
<organism evidence="1 2">
    <name type="scientific">Bacillus timonensis</name>
    <dbReference type="NCBI Taxonomy" id="1033734"/>
    <lineage>
        <taxon>Bacteria</taxon>
        <taxon>Bacillati</taxon>
        <taxon>Bacillota</taxon>
        <taxon>Bacilli</taxon>
        <taxon>Bacillales</taxon>
        <taxon>Bacillaceae</taxon>
        <taxon>Bacillus</taxon>
    </lineage>
</organism>
<comment type="caution">
    <text evidence="1">The sequence shown here is derived from an EMBL/GenBank/DDBJ whole genome shotgun (WGS) entry which is preliminary data.</text>
</comment>
<name>A0A4S3PMM9_9BACI</name>
<dbReference type="Pfam" id="PF10094">
    <property type="entry name" value="DUF2332"/>
    <property type="match status" value="1"/>
</dbReference>
<dbReference type="STRING" id="1033734.GCA_000285535_01970"/>
<dbReference type="PIRSF" id="PIRSF012608">
    <property type="entry name" value="UCP012608"/>
    <property type="match status" value="1"/>
</dbReference>
<gene>
    <name evidence="1" type="ORF">E1I69_17545</name>
</gene>
<evidence type="ECO:0000313" key="1">
    <source>
        <dbReference type="EMBL" id="THE10749.1"/>
    </source>
</evidence>
<dbReference type="OrthoDB" id="9789360at2"/>
<dbReference type="InterPro" id="IPR011200">
    <property type="entry name" value="UCP012608"/>
</dbReference>
<proteinExistence type="predicted"/>
<dbReference type="AlphaFoldDB" id="A0A4S3PMM9"/>
<reference evidence="1 2" key="1">
    <citation type="journal article" date="2019" name="Indoor Air">
        <title>Impacts of indoor surface finishes on bacterial viability.</title>
        <authorList>
            <person name="Hu J."/>
            <person name="Maamar S.B."/>
            <person name="Glawe A.J."/>
            <person name="Gottel N."/>
            <person name="Gilbert J.A."/>
            <person name="Hartmann E.M."/>
        </authorList>
    </citation>
    <scope>NUCLEOTIDE SEQUENCE [LARGE SCALE GENOMIC DNA]</scope>
    <source>
        <strain evidence="1 2">AF060A6</strain>
    </source>
</reference>
<accession>A0A4S3PMM9</accession>
<protein>
    <submittedName>
        <fullName evidence="1">DUF2332 domain-containing protein</fullName>
    </submittedName>
</protein>
<dbReference type="EMBL" id="SLUB01000040">
    <property type="protein sequence ID" value="THE10749.1"/>
    <property type="molecule type" value="Genomic_DNA"/>
</dbReference>